<sequence length="172" mass="19743">MPIDLQYSNLIWSFAPETSPHQRRLRFQGLSPHKVISGSGLGSGPSPEEQRAGPLSRALKHNREVCGDVEGGFGGGWFWLEGVCFGGYGWWPNHNLLEVVDDRKRRRGGRCGWWYNNRVGGGNGQWWWKGWSKVVVWWWSRAKVMSLPHLEEMCGGDGLRKGGRGLWRWLRR</sequence>
<dbReference type="AlphaFoldDB" id="A0AAV3RTA3"/>
<organism evidence="1 2">
    <name type="scientific">Lithospermum erythrorhizon</name>
    <name type="common">Purple gromwell</name>
    <name type="synonym">Lithospermum officinale var. erythrorhizon</name>
    <dbReference type="NCBI Taxonomy" id="34254"/>
    <lineage>
        <taxon>Eukaryota</taxon>
        <taxon>Viridiplantae</taxon>
        <taxon>Streptophyta</taxon>
        <taxon>Embryophyta</taxon>
        <taxon>Tracheophyta</taxon>
        <taxon>Spermatophyta</taxon>
        <taxon>Magnoliopsida</taxon>
        <taxon>eudicotyledons</taxon>
        <taxon>Gunneridae</taxon>
        <taxon>Pentapetalae</taxon>
        <taxon>asterids</taxon>
        <taxon>lamiids</taxon>
        <taxon>Boraginales</taxon>
        <taxon>Boraginaceae</taxon>
        <taxon>Boraginoideae</taxon>
        <taxon>Lithospermeae</taxon>
        <taxon>Lithospermum</taxon>
    </lineage>
</organism>
<protein>
    <submittedName>
        <fullName evidence="1">Uncharacterized protein</fullName>
    </submittedName>
</protein>
<evidence type="ECO:0000313" key="2">
    <source>
        <dbReference type="Proteomes" id="UP001454036"/>
    </source>
</evidence>
<evidence type="ECO:0000313" key="1">
    <source>
        <dbReference type="EMBL" id="GAA0183649.1"/>
    </source>
</evidence>
<dbReference type="EMBL" id="BAABME010011367">
    <property type="protein sequence ID" value="GAA0183649.1"/>
    <property type="molecule type" value="Genomic_DNA"/>
</dbReference>
<accession>A0AAV3RTA3</accession>
<keyword evidence="2" id="KW-1185">Reference proteome</keyword>
<reference evidence="1 2" key="1">
    <citation type="submission" date="2024-01" db="EMBL/GenBank/DDBJ databases">
        <title>The complete chloroplast genome sequence of Lithospermum erythrorhizon: insights into the phylogenetic relationship among Boraginaceae species and the maternal lineages of purple gromwells.</title>
        <authorList>
            <person name="Okada T."/>
            <person name="Watanabe K."/>
        </authorList>
    </citation>
    <scope>NUCLEOTIDE SEQUENCE [LARGE SCALE GENOMIC DNA]</scope>
</reference>
<dbReference type="Proteomes" id="UP001454036">
    <property type="component" value="Unassembled WGS sequence"/>
</dbReference>
<name>A0AAV3RTA3_LITER</name>
<proteinExistence type="predicted"/>
<comment type="caution">
    <text evidence="1">The sequence shown here is derived from an EMBL/GenBank/DDBJ whole genome shotgun (WGS) entry which is preliminary data.</text>
</comment>
<gene>
    <name evidence="1" type="ORF">LIER_31025</name>
</gene>